<feature type="transmembrane region" description="Helical" evidence="5">
    <location>
        <begin position="82"/>
        <end position="101"/>
    </location>
</feature>
<feature type="transmembrane region" description="Helical" evidence="5">
    <location>
        <begin position="43"/>
        <end position="61"/>
    </location>
</feature>
<accession>A0AAD3X439</accession>
<dbReference type="Pfam" id="PF04138">
    <property type="entry name" value="GtrA_DPMS_TM"/>
    <property type="match status" value="1"/>
</dbReference>
<evidence type="ECO:0000313" key="7">
    <source>
        <dbReference type="EMBL" id="KAB1886936.1"/>
    </source>
</evidence>
<proteinExistence type="predicted"/>
<reference evidence="7 8" key="1">
    <citation type="submission" date="2019-09" db="EMBL/GenBank/DDBJ databases">
        <title>Whole genome sequencing of Microbacterium maritypicum.</title>
        <authorList>
            <person name="Lenchi N."/>
        </authorList>
    </citation>
    <scope>NUCLEOTIDE SEQUENCE [LARGE SCALE GENOMIC DNA]</scope>
    <source>
        <strain evidence="7 8">DSM 12512</strain>
    </source>
</reference>
<gene>
    <name evidence="7" type="ORF">F6W70_05825</name>
</gene>
<evidence type="ECO:0000256" key="2">
    <source>
        <dbReference type="ARBA" id="ARBA00022692"/>
    </source>
</evidence>
<keyword evidence="3 5" id="KW-1133">Transmembrane helix</keyword>
<comment type="subcellular location">
    <subcellularLocation>
        <location evidence="1">Membrane</location>
        <topology evidence="1">Multi-pass membrane protein</topology>
    </subcellularLocation>
</comment>
<comment type="caution">
    <text evidence="7">The sequence shown here is derived from an EMBL/GenBank/DDBJ whole genome shotgun (WGS) entry which is preliminary data.</text>
</comment>
<dbReference type="GO" id="GO:0016020">
    <property type="term" value="C:membrane"/>
    <property type="evidence" value="ECO:0007669"/>
    <property type="project" value="UniProtKB-SubCell"/>
</dbReference>
<protein>
    <submittedName>
        <fullName evidence="7">GtrA family protein</fullName>
    </submittedName>
</protein>
<name>A0AAD3X439_MICMQ</name>
<dbReference type="InterPro" id="IPR007267">
    <property type="entry name" value="GtrA_DPMS_TM"/>
</dbReference>
<keyword evidence="4 5" id="KW-0472">Membrane</keyword>
<feature type="transmembrane region" description="Helical" evidence="5">
    <location>
        <begin position="107"/>
        <end position="126"/>
    </location>
</feature>
<evidence type="ECO:0000313" key="8">
    <source>
        <dbReference type="Proteomes" id="UP000436027"/>
    </source>
</evidence>
<evidence type="ECO:0000259" key="6">
    <source>
        <dbReference type="Pfam" id="PF04138"/>
    </source>
</evidence>
<evidence type="ECO:0000256" key="3">
    <source>
        <dbReference type="ARBA" id="ARBA00022989"/>
    </source>
</evidence>
<dbReference type="GO" id="GO:0000271">
    <property type="term" value="P:polysaccharide biosynthetic process"/>
    <property type="evidence" value="ECO:0007669"/>
    <property type="project" value="InterPro"/>
</dbReference>
<evidence type="ECO:0000256" key="5">
    <source>
        <dbReference type="SAM" id="Phobius"/>
    </source>
</evidence>
<organism evidence="7 8">
    <name type="scientific">Microbacterium maritypicum</name>
    <name type="common">Microbacterium liquefaciens</name>
    <dbReference type="NCBI Taxonomy" id="33918"/>
    <lineage>
        <taxon>Bacteria</taxon>
        <taxon>Bacillati</taxon>
        <taxon>Actinomycetota</taxon>
        <taxon>Actinomycetes</taxon>
        <taxon>Micrococcales</taxon>
        <taxon>Microbacteriaceae</taxon>
        <taxon>Microbacterium</taxon>
    </lineage>
</organism>
<feature type="transmembrane region" description="Helical" evidence="5">
    <location>
        <begin position="20"/>
        <end position="37"/>
    </location>
</feature>
<dbReference type="RefSeq" id="WP_151486140.1">
    <property type="nucleotide sequence ID" value="NZ_BAAAIN010000002.1"/>
</dbReference>
<dbReference type="Proteomes" id="UP000436027">
    <property type="component" value="Unassembled WGS sequence"/>
</dbReference>
<sequence>MSRVREALVALWSRGEVRYLIVGGFCFLADVAILWVAHDVLGVPLPIATPVAFLASFAITYTMQRVIAFGSESPVGTSVFRYTLLVIFNTIATTGIVWAAPALGLPWIVGKLVAVVATTIWNYFAYRHFVFRPAKSEPVADGLD</sequence>
<evidence type="ECO:0000256" key="1">
    <source>
        <dbReference type="ARBA" id="ARBA00004141"/>
    </source>
</evidence>
<evidence type="ECO:0000256" key="4">
    <source>
        <dbReference type="ARBA" id="ARBA00023136"/>
    </source>
</evidence>
<dbReference type="AlphaFoldDB" id="A0AAD3X439"/>
<feature type="domain" description="GtrA/DPMS transmembrane" evidence="6">
    <location>
        <begin position="18"/>
        <end position="131"/>
    </location>
</feature>
<keyword evidence="2 5" id="KW-0812">Transmembrane</keyword>
<dbReference type="EMBL" id="WAAQ01000001">
    <property type="protein sequence ID" value="KAB1886936.1"/>
    <property type="molecule type" value="Genomic_DNA"/>
</dbReference>